<dbReference type="InterPro" id="IPR002018">
    <property type="entry name" value="CarbesteraseB"/>
</dbReference>
<organism evidence="5 6">
    <name type="scientific">Paramarasmius palmivorus</name>
    <dbReference type="NCBI Taxonomy" id="297713"/>
    <lineage>
        <taxon>Eukaryota</taxon>
        <taxon>Fungi</taxon>
        <taxon>Dikarya</taxon>
        <taxon>Basidiomycota</taxon>
        <taxon>Agaricomycotina</taxon>
        <taxon>Agaricomycetes</taxon>
        <taxon>Agaricomycetidae</taxon>
        <taxon>Agaricales</taxon>
        <taxon>Marasmiineae</taxon>
        <taxon>Marasmiaceae</taxon>
        <taxon>Paramarasmius</taxon>
    </lineage>
</organism>
<feature type="domain" description="Carboxylesterase type B" evidence="4">
    <location>
        <begin position="28"/>
        <end position="86"/>
    </location>
</feature>
<proteinExistence type="inferred from homology"/>
<dbReference type="EMBL" id="JAYKXP010000075">
    <property type="protein sequence ID" value="KAK7030488.1"/>
    <property type="molecule type" value="Genomic_DNA"/>
</dbReference>
<sequence>MLLSSLQAISAFVLNTVPFINPIPQVELNGTIITGVSREGVEFFGGVPYAEPPLGKLRLSPAVLKDNWNVSFYDASEFGKACLQPHPLPVLLWIHGGGFVAGSGSRPGYDGSSLVRRSVERGTPVIVLTINYRLGPLGFPQGIEAGSKGNDILNLGLKDPLVALQWVKNNIKLFGGDPDRITVFGESAGARAIELYLLNGSIEDLARAAILESSGNLPTYTAATRDHVWRQYISAIDSCASSLETDTTIDCLRTNASTTELFEAFGKGGISATSFDWSPVIDGEAGMVPDYPSQLKLRKKIPVIYGNNKDEGSMAAPQDITGPEITRQGLFTVFDPSPAGDEALRNAIDDLMVIYTDDPSVGCPYNTGNQTFGLNREFKRFASLFSDLIANAERRLFAEKMNEANLPMYTYLFSDPDAVKVVPPEFASPNAAPGSLGVPHTSEILYVFGNLEAESNEMPGSAKWLSTVIMDYWISFATELNPNDGKGLERPKWVPYIPAKPEMMQLHGQDTRMIQDTFRVLGMEYINKHAVLFNR</sequence>
<dbReference type="InterPro" id="IPR019826">
    <property type="entry name" value="Carboxylesterase_B_AS"/>
</dbReference>
<evidence type="ECO:0000313" key="5">
    <source>
        <dbReference type="EMBL" id="KAK7030488.1"/>
    </source>
</evidence>
<dbReference type="Pfam" id="PF00135">
    <property type="entry name" value="COesterase"/>
    <property type="match status" value="2"/>
</dbReference>
<dbReference type="AlphaFoldDB" id="A0AAW0BUP4"/>
<evidence type="ECO:0000256" key="1">
    <source>
        <dbReference type="ARBA" id="ARBA00005964"/>
    </source>
</evidence>
<dbReference type="GO" id="GO:0016787">
    <property type="term" value="F:hydrolase activity"/>
    <property type="evidence" value="ECO:0007669"/>
    <property type="project" value="UniProtKB-KW"/>
</dbReference>
<dbReference type="InterPro" id="IPR029058">
    <property type="entry name" value="AB_hydrolase_fold"/>
</dbReference>
<feature type="domain" description="Carboxylesterase type B" evidence="4">
    <location>
        <begin position="88"/>
        <end position="514"/>
    </location>
</feature>
<gene>
    <name evidence="5" type="ORF">VNI00_014076</name>
</gene>
<accession>A0AAW0BUP4</accession>
<name>A0AAW0BUP4_9AGAR</name>
<dbReference type="SUPFAM" id="SSF53474">
    <property type="entry name" value="alpha/beta-Hydrolases"/>
    <property type="match status" value="1"/>
</dbReference>
<dbReference type="PROSITE" id="PS00122">
    <property type="entry name" value="CARBOXYLESTERASE_B_1"/>
    <property type="match status" value="1"/>
</dbReference>
<evidence type="ECO:0000256" key="3">
    <source>
        <dbReference type="RuleBase" id="RU361235"/>
    </source>
</evidence>
<dbReference type="Gene3D" id="3.40.50.1820">
    <property type="entry name" value="alpha/beta hydrolase"/>
    <property type="match status" value="1"/>
</dbReference>
<dbReference type="InterPro" id="IPR050309">
    <property type="entry name" value="Type-B_Carboxylest/Lipase"/>
</dbReference>
<evidence type="ECO:0000259" key="4">
    <source>
        <dbReference type="Pfam" id="PF00135"/>
    </source>
</evidence>
<dbReference type="PANTHER" id="PTHR11559">
    <property type="entry name" value="CARBOXYLESTERASE"/>
    <property type="match status" value="1"/>
</dbReference>
<comment type="similarity">
    <text evidence="1 3">Belongs to the type-B carboxylesterase/lipase family.</text>
</comment>
<keyword evidence="2 3" id="KW-0378">Hydrolase</keyword>
<comment type="caution">
    <text evidence="5">The sequence shown here is derived from an EMBL/GenBank/DDBJ whole genome shotgun (WGS) entry which is preliminary data.</text>
</comment>
<reference evidence="5 6" key="1">
    <citation type="submission" date="2024-01" db="EMBL/GenBank/DDBJ databases">
        <title>A draft genome for a cacao thread blight-causing isolate of Paramarasmius palmivorus.</title>
        <authorList>
            <person name="Baruah I.K."/>
            <person name="Bukari Y."/>
            <person name="Amoako-Attah I."/>
            <person name="Meinhardt L.W."/>
            <person name="Bailey B.A."/>
            <person name="Cohen S.P."/>
        </authorList>
    </citation>
    <scope>NUCLEOTIDE SEQUENCE [LARGE SCALE GENOMIC DNA]</scope>
    <source>
        <strain evidence="5 6">GH-12</strain>
    </source>
</reference>
<evidence type="ECO:0000313" key="6">
    <source>
        <dbReference type="Proteomes" id="UP001383192"/>
    </source>
</evidence>
<dbReference type="EC" id="3.1.1.-" evidence="3"/>
<keyword evidence="6" id="KW-1185">Reference proteome</keyword>
<protein>
    <recommendedName>
        <fullName evidence="3">Carboxylic ester hydrolase</fullName>
        <ecNumber evidence="3">3.1.1.-</ecNumber>
    </recommendedName>
</protein>
<dbReference type="Proteomes" id="UP001383192">
    <property type="component" value="Unassembled WGS sequence"/>
</dbReference>
<evidence type="ECO:0000256" key="2">
    <source>
        <dbReference type="ARBA" id="ARBA00022801"/>
    </source>
</evidence>